<organism evidence="1 2">
    <name type="scientific">Pseudozyma flocculosa</name>
    <dbReference type="NCBI Taxonomy" id="84751"/>
    <lineage>
        <taxon>Eukaryota</taxon>
        <taxon>Fungi</taxon>
        <taxon>Dikarya</taxon>
        <taxon>Basidiomycota</taxon>
        <taxon>Ustilaginomycotina</taxon>
        <taxon>Ustilaginomycetes</taxon>
        <taxon>Ustilaginales</taxon>
        <taxon>Ustilaginaceae</taxon>
        <taxon>Pseudozyma</taxon>
    </lineage>
</organism>
<dbReference type="Proteomes" id="UP000323386">
    <property type="component" value="Unassembled WGS sequence"/>
</dbReference>
<evidence type="ECO:0000313" key="1">
    <source>
        <dbReference type="EMBL" id="SPO35001.1"/>
    </source>
</evidence>
<dbReference type="AlphaFoldDB" id="A0A5C3EV99"/>
<gene>
    <name evidence="1" type="ORF">PSFLO_00472</name>
</gene>
<reference evidence="1 2" key="1">
    <citation type="submission" date="2018-03" db="EMBL/GenBank/DDBJ databases">
        <authorList>
            <person name="Guldener U."/>
        </authorList>
    </citation>
    <scope>NUCLEOTIDE SEQUENCE [LARGE SCALE GENOMIC DNA]</scope>
    <source>
        <strain evidence="1 2">DAOM196992</strain>
    </source>
</reference>
<dbReference type="EMBL" id="OOIP01000001">
    <property type="protein sequence ID" value="SPO35001.1"/>
    <property type="molecule type" value="Genomic_DNA"/>
</dbReference>
<keyword evidence="2" id="KW-1185">Reference proteome</keyword>
<accession>A0A5C3EV99</accession>
<sequence>MTGSRWHLPSALRWVGQHHLRSTLHIITTAAARQPDGVTALKGPRPDSLSCCVSSRRRVPRPGCGPVARVQSATAEGGGLLAGDQNAARTDAATSPLVSLRAQPGVLPEPDSTVGSNAGNTVAGDLERVGQHPSPYFTRIREARATAAAAARLRTKVADVVPSEWRFGQGM</sequence>
<name>A0A5C3EV99_9BASI</name>
<proteinExistence type="predicted"/>
<protein>
    <submittedName>
        <fullName evidence="1">Uncharacterized protein</fullName>
    </submittedName>
</protein>
<evidence type="ECO:0000313" key="2">
    <source>
        <dbReference type="Proteomes" id="UP000323386"/>
    </source>
</evidence>